<sequence>MHQLELQLYLTYLLIIIELVAFAWLIIDIQKSKKKQDKIIELEHQILQVENQILELEKSIFESEKNIINQIKEVSISVKRLNK</sequence>
<dbReference type="EMBL" id="UINC01191498">
    <property type="protein sequence ID" value="SVE06179.1"/>
    <property type="molecule type" value="Genomic_DNA"/>
</dbReference>
<keyword evidence="2" id="KW-1133">Transmembrane helix</keyword>
<name>A0A383AF10_9ZZZZ</name>
<evidence type="ECO:0000256" key="2">
    <source>
        <dbReference type="SAM" id="Phobius"/>
    </source>
</evidence>
<keyword evidence="2" id="KW-0472">Membrane</keyword>
<protein>
    <submittedName>
        <fullName evidence="3">Uncharacterized protein</fullName>
    </submittedName>
</protein>
<reference evidence="3" key="1">
    <citation type="submission" date="2018-05" db="EMBL/GenBank/DDBJ databases">
        <authorList>
            <person name="Lanie J.A."/>
            <person name="Ng W.-L."/>
            <person name="Kazmierczak K.M."/>
            <person name="Andrzejewski T.M."/>
            <person name="Davidsen T.M."/>
            <person name="Wayne K.J."/>
            <person name="Tettelin H."/>
            <person name="Glass J.I."/>
            <person name="Rusch D."/>
            <person name="Podicherti R."/>
            <person name="Tsui H.-C.T."/>
            <person name="Winkler M.E."/>
        </authorList>
    </citation>
    <scope>NUCLEOTIDE SEQUENCE</scope>
</reference>
<evidence type="ECO:0000313" key="3">
    <source>
        <dbReference type="EMBL" id="SVE06179.1"/>
    </source>
</evidence>
<dbReference type="AlphaFoldDB" id="A0A383AF10"/>
<evidence type="ECO:0000256" key="1">
    <source>
        <dbReference type="SAM" id="Coils"/>
    </source>
</evidence>
<feature type="coiled-coil region" evidence="1">
    <location>
        <begin position="32"/>
        <end position="66"/>
    </location>
</feature>
<feature type="transmembrane region" description="Helical" evidence="2">
    <location>
        <begin position="6"/>
        <end position="27"/>
    </location>
</feature>
<proteinExistence type="predicted"/>
<gene>
    <name evidence="3" type="ORF">METZ01_LOCUS459033</name>
</gene>
<accession>A0A383AF10</accession>
<keyword evidence="1" id="KW-0175">Coiled coil</keyword>
<keyword evidence="2" id="KW-0812">Transmembrane</keyword>
<organism evidence="3">
    <name type="scientific">marine metagenome</name>
    <dbReference type="NCBI Taxonomy" id="408172"/>
    <lineage>
        <taxon>unclassified sequences</taxon>
        <taxon>metagenomes</taxon>
        <taxon>ecological metagenomes</taxon>
    </lineage>
</organism>